<evidence type="ECO:0000256" key="11">
    <source>
        <dbReference type="PIRSR" id="PIRSR006268-2"/>
    </source>
</evidence>
<keyword evidence="5 10" id="KW-0479">Metal-binding</keyword>
<evidence type="ECO:0000256" key="2">
    <source>
        <dbReference type="ARBA" id="ARBA00016337"/>
    </source>
</evidence>
<dbReference type="InterPro" id="IPR024932">
    <property type="entry name" value="ApbE"/>
</dbReference>
<dbReference type="AlphaFoldDB" id="A0A7Y4LCC4"/>
<name>A0A7Y4LCC4_9BURK</name>
<dbReference type="PIRSF" id="PIRSF006268">
    <property type="entry name" value="ApbE"/>
    <property type="match status" value="1"/>
</dbReference>
<dbReference type="GO" id="GO:0016740">
    <property type="term" value="F:transferase activity"/>
    <property type="evidence" value="ECO:0007669"/>
    <property type="project" value="UniProtKB-UniRule"/>
</dbReference>
<evidence type="ECO:0000256" key="4">
    <source>
        <dbReference type="ARBA" id="ARBA00022679"/>
    </source>
</evidence>
<keyword evidence="7 10" id="KW-0460">Magnesium</keyword>
<evidence type="ECO:0000256" key="10">
    <source>
        <dbReference type="PIRNR" id="PIRNR006268"/>
    </source>
</evidence>
<gene>
    <name evidence="12" type="ORF">HKX40_05945</name>
</gene>
<evidence type="ECO:0000256" key="9">
    <source>
        <dbReference type="ARBA" id="ARBA00048540"/>
    </source>
</evidence>
<keyword evidence="6 10" id="KW-0274">FAD</keyword>
<organism evidence="12 13">
    <name type="scientific">Pelistega europaea</name>
    <dbReference type="NCBI Taxonomy" id="106147"/>
    <lineage>
        <taxon>Bacteria</taxon>
        <taxon>Pseudomonadati</taxon>
        <taxon>Pseudomonadota</taxon>
        <taxon>Betaproteobacteria</taxon>
        <taxon>Burkholderiales</taxon>
        <taxon>Alcaligenaceae</taxon>
        <taxon>Pelistega</taxon>
    </lineage>
</organism>
<dbReference type="GO" id="GO:0046872">
    <property type="term" value="F:metal ion binding"/>
    <property type="evidence" value="ECO:0007669"/>
    <property type="project" value="UniProtKB-UniRule"/>
</dbReference>
<dbReference type="Pfam" id="PF02424">
    <property type="entry name" value="ApbE"/>
    <property type="match status" value="1"/>
</dbReference>
<reference evidence="12 13" key="1">
    <citation type="submission" date="2020-05" db="EMBL/GenBank/DDBJ databases">
        <authorList>
            <person name="Niu N."/>
        </authorList>
    </citation>
    <scope>NUCLEOTIDE SEQUENCE [LARGE SCALE GENOMIC DNA]</scope>
    <source>
        <strain evidence="12 13">LMG10982</strain>
    </source>
</reference>
<evidence type="ECO:0000313" key="13">
    <source>
        <dbReference type="Proteomes" id="UP000541421"/>
    </source>
</evidence>
<protein>
    <recommendedName>
        <fullName evidence="2 10">FAD:protein FMN transferase</fullName>
        <ecNumber evidence="1 10">2.7.1.180</ecNumber>
    </recommendedName>
    <alternativeName>
        <fullName evidence="8 10">Flavin transferase</fullName>
    </alternativeName>
</protein>
<dbReference type="PANTHER" id="PTHR30040:SF2">
    <property type="entry name" value="FAD:PROTEIN FMN TRANSFERASE"/>
    <property type="match status" value="1"/>
</dbReference>
<dbReference type="PANTHER" id="PTHR30040">
    <property type="entry name" value="THIAMINE BIOSYNTHESIS LIPOPROTEIN APBE"/>
    <property type="match status" value="1"/>
</dbReference>
<feature type="binding site" evidence="11">
    <location>
        <position position="267"/>
    </location>
    <ligand>
        <name>Mg(2+)</name>
        <dbReference type="ChEBI" id="CHEBI:18420"/>
    </ligand>
</feature>
<evidence type="ECO:0000256" key="6">
    <source>
        <dbReference type="ARBA" id="ARBA00022827"/>
    </source>
</evidence>
<proteinExistence type="inferred from homology"/>
<comment type="cofactor">
    <cofactor evidence="11">
        <name>Mg(2+)</name>
        <dbReference type="ChEBI" id="CHEBI:18420"/>
    </cofactor>
    <cofactor evidence="11">
        <name>Mn(2+)</name>
        <dbReference type="ChEBI" id="CHEBI:29035"/>
    </cofactor>
    <text evidence="11">Magnesium. Can also use manganese.</text>
</comment>
<comment type="caution">
    <text evidence="12">The sequence shown here is derived from an EMBL/GenBank/DDBJ whole genome shotgun (WGS) entry which is preliminary data.</text>
</comment>
<dbReference type="SUPFAM" id="SSF143631">
    <property type="entry name" value="ApbE-like"/>
    <property type="match status" value="1"/>
</dbReference>
<keyword evidence="3 10" id="KW-0285">Flavoprotein</keyword>
<dbReference type="Gene3D" id="3.10.520.10">
    <property type="entry name" value="ApbE-like domains"/>
    <property type="match status" value="1"/>
</dbReference>
<evidence type="ECO:0000256" key="3">
    <source>
        <dbReference type="ARBA" id="ARBA00022630"/>
    </source>
</evidence>
<comment type="similarity">
    <text evidence="10">Belongs to the ApbE family.</text>
</comment>
<accession>A0A7Y4LCC4</accession>
<feature type="binding site" evidence="11">
    <location>
        <position position="148"/>
    </location>
    <ligand>
        <name>Mg(2+)</name>
        <dbReference type="ChEBI" id="CHEBI:18420"/>
    </ligand>
</feature>
<comment type="catalytic activity">
    <reaction evidence="9 10">
        <text>L-threonyl-[protein] + FAD = FMN-L-threonyl-[protein] + AMP + H(+)</text>
        <dbReference type="Rhea" id="RHEA:36847"/>
        <dbReference type="Rhea" id="RHEA-COMP:11060"/>
        <dbReference type="Rhea" id="RHEA-COMP:11061"/>
        <dbReference type="ChEBI" id="CHEBI:15378"/>
        <dbReference type="ChEBI" id="CHEBI:30013"/>
        <dbReference type="ChEBI" id="CHEBI:57692"/>
        <dbReference type="ChEBI" id="CHEBI:74257"/>
        <dbReference type="ChEBI" id="CHEBI:456215"/>
        <dbReference type="EC" id="2.7.1.180"/>
    </reaction>
</comment>
<evidence type="ECO:0000313" key="12">
    <source>
        <dbReference type="EMBL" id="NOL49676.1"/>
    </source>
</evidence>
<evidence type="ECO:0000256" key="1">
    <source>
        <dbReference type="ARBA" id="ARBA00011955"/>
    </source>
</evidence>
<keyword evidence="13" id="KW-1185">Reference proteome</keyword>
<sequence length="315" mass="35317">MVYLTGETMGSSWNVHIAQEVAQVAKERIQSMIEMVLEEVNQQMSPFIPQSEISLFNDNPSTAPIALSPAMYYVVRQALTLCEQTDGVYDITVEPLVNIWGFGAKEVKSHPDDAQVADTLRYVNYRYLSLTEEGLRKEYPQTRIDLCSIAKGYGVDKVAEVLEKEGIHHYLVEIGGELRLSGSRYDQAWRVGVERPQWGGGVYEHMLTFKEVTIGVATSGNYRNYFKDKEKVASHEINTQTGYTKVSEILSVTVLAENCMLADGYATALFLLGEKAIEFAEKQQIAALFIVNDDSHEKGYALRISSAFARFINAK</sequence>
<keyword evidence="4 10" id="KW-0808">Transferase</keyword>
<dbReference type="InterPro" id="IPR003374">
    <property type="entry name" value="ApbE-like_sf"/>
</dbReference>
<dbReference type="EC" id="2.7.1.180" evidence="1 10"/>
<dbReference type="RefSeq" id="WP_171588653.1">
    <property type="nucleotide sequence ID" value="NZ_JABGBO010000005.1"/>
</dbReference>
<evidence type="ECO:0000256" key="8">
    <source>
        <dbReference type="ARBA" id="ARBA00031306"/>
    </source>
</evidence>
<dbReference type="EMBL" id="JABGBO010000005">
    <property type="protein sequence ID" value="NOL49676.1"/>
    <property type="molecule type" value="Genomic_DNA"/>
</dbReference>
<feature type="binding site" evidence="11">
    <location>
        <position position="263"/>
    </location>
    <ligand>
        <name>Mg(2+)</name>
        <dbReference type="ChEBI" id="CHEBI:18420"/>
    </ligand>
</feature>
<evidence type="ECO:0000256" key="7">
    <source>
        <dbReference type="ARBA" id="ARBA00022842"/>
    </source>
</evidence>
<dbReference type="Proteomes" id="UP000541421">
    <property type="component" value="Unassembled WGS sequence"/>
</dbReference>
<evidence type="ECO:0000256" key="5">
    <source>
        <dbReference type="ARBA" id="ARBA00022723"/>
    </source>
</evidence>